<dbReference type="SUPFAM" id="SSF55785">
    <property type="entry name" value="PYP-like sensor domain (PAS domain)"/>
    <property type="match status" value="2"/>
</dbReference>
<dbReference type="InterPro" id="IPR011598">
    <property type="entry name" value="bHLH_dom"/>
</dbReference>
<dbReference type="PANTHER" id="PTHR23043">
    <property type="entry name" value="HYPOXIA-INDUCIBLE FACTOR 1 ALPHA"/>
    <property type="match status" value="1"/>
</dbReference>
<keyword evidence="7" id="KW-0804">Transcription</keyword>
<evidence type="ECO:0000256" key="4">
    <source>
        <dbReference type="ARBA" id="ARBA00023015"/>
    </source>
</evidence>
<dbReference type="AlphaFoldDB" id="A0AAV1H6D8"/>
<evidence type="ECO:0000313" key="13">
    <source>
        <dbReference type="EMBL" id="CAJ1080198.1"/>
    </source>
</evidence>
<dbReference type="PROSITE" id="PS50112">
    <property type="entry name" value="PAS"/>
    <property type="match status" value="2"/>
</dbReference>
<evidence type="ECO:0000256" key="2">
    <source>
        <dbReference type="ARBA" id="ARBA00022737"/>
    </source>
</evidence>
<dbReference type="GO" id="GO:0071456">
    <property type="term" value="P:cellular response to hypoxia"/>
    <property type="evidence" value="ECO:0007669"/>
    <property type="project" value="TreeGrafter"/>
</dbReference>
<evidence type="ECO:0000256" key="7">
    <source>
        <dbReference type="ARBA" id="ARBA00023163"/>
    </source>
</evidence>
<keyword evidence="14" id="KW-1185">Reference proteome</keyword>
<feature type="domain" description="PAS" evidence="11">
    <location>
        <begin position="255"/>
        <end position="307"/>
    </location>
</feature>
<keyword evidence="3" id="KW-0832">Ubl conjugation</keyword>
<evidence type="ECO:0000256" key="3">
    <source>
        <dbReference type="ARBA" id="ARBA00022843"/>
    </source>
</evidence>
<dbReference type="EMBL" id="OY660882">
    <property type="protein sequence ID" value="CAJ1080198.1"/>
    <property type="molecule type" value="Genomic_DNA"/>
</dbReference>
<dbReference type="FunFam" id="3.30.450.20:FF:000015">
    <property type="entry name" value="Hypoxia-inducible factor 1-alpha isoform 1"/>
    <property type="match status" value="1"/>
</dbReference>
<sequence length="379" mass="43155">MTADKEKRRAISREAARRRRRVESEVFGDLSSLLPLQPSVRAHLDKPSVIRLTLSYIRMHALLKENPGIKTEGSKAVKYPQFSHTDGRQERDGEPAEKEQKGPEEEEVESSEEMKMYLRTLEGFLMVLSVDGDMIFLSDNVSKYMGLTQTELMGHNILEFIHPCDHEEIRNNLRFTPAEVWFGGKRDFVMRIKSALTHRGRSTNLKSATWKVLHCQGRVKRCMGTSVVSCLLLTCQPLPLSHTLLSSNTFTSQHSMDMRFTYCDQRVMNLLGYSPEELQGQSIYNLCHTLDTKCLTKNHFNLCLKTQSVSGQYRMLVKGGGYVWVETHSAVIPSAKPSKSRPSAHHQLCIICVTYVLSGVEEPSLQLSLDQTIPPRYQY</sequence>
<keyword evidence="5" id="KW-0238">DNA-binding</keyword>
<dbReference type="GO" id="GO:0000981">
    <property type="term" value="F:DNA-binding transcription factor activity, RNA polymerase II-specific"/>
    <property type="evidence" value="ECO:0007669"/>
    <property type="project" value="TreeGrafter"/>
</dbReference>
<dbReference type="PANTHER" id="PTHR23043:SF8">
    <property type="entry name" value="ENDOTHELIAL PAS DOMAIN-CONTAINING PROTEIN 1"/>
    <property type="match status" value="1"/>
</dbReference>
<dbReference type="CDD" id="cd00130">
    <property type="entry name" value="PAS"/>
    <property type="match status" value="2"/>
</dbReference>
<dbReference type="PROSITE" id="PS50888">
    <property type="entry name" value="BHLH"/>
    <property type="match status" value="1"/>
</dbReference>
<reference evidence="13" key="1">
    <citation type="submission" date="2023-08" db="EMBL/GenBank/DDBJ databases">
        <authorList>
            <person name="Alioto T."/>
            <person name="Alioto T."/>
            <person name="Gomez Garrido J."/>
        </authorList>
    </citation>
    <scope>NUCLEOTIDE SEQUENCE</scope>
</reference>
<dbReference type="GO" id="GO:0000977">
    <property type="term" value="F:RNA polymerase II transcription regulatory region sequence-specific DNA binding"/>
    <property type="evidence" value="ECO:0007669"/>
    <property type="project" value="TreeGrafter"/>
</dbReference>
<feature type="domain" description="PAS" evidence="11">
    <location>
        <begin position="110"/>
        <end position="174"/>
    </location>
</feature>
<name>A0AAV1H6D8_XYRNO</name>
<comment type="subcellular location">
    <subcellularLocation>
        <location evidence="1">Nucleus</location>
    </subcellularLocation>
</comment>
<protein>
    <submittedName>
        <fullName evidence="13">Endothelial PAS domain-containing protein 1</fullName>
    </submittedName>
</protein>
<dbReference type="GO" id="GO:0005634">
    <property type="term" value="C:nucleus"/>
    <property type="evidence" value="ECO:0007669"/>
    <property type="project" value="UniProtKB-SubCell"/>
</dbReference>
<organism evidence="13 14">
    <name type="scientific">Xyrichtys novacula</name>
    <name type="common">Pearly razorfish</name>
    <name type="synonym">Hemipteronotus novacula</name>
    <dbReference type="NCBI Taxonomy" id="13765"/>
    <lineage>
        <taxon>Eukaryota</taxon>
        <taxon>Metazoa</taxon>
        <taxon>Chordata</taxon>
        <taxon>Craniata</taxon>
        <taxon>Vertebrata</taxon>
        <taxon>Euteleostomi</taxon>
        <taxon>Actinopterygii</taxon>
        <taxon>Neopterygii</taxon>
        <taxon>Teleostei</taxon>
        <taxon>Neoteleostei</taxon>
        <taxon>Acanthomorphata</taxon>
        <taxon>Eupercaria</taxon>
        <taxon>Labriformes</taxon>
        <taxon>Labridae</taxon>
        <taxon>Xyrichtys</taxon>
    </lineage>
</organism>
<feature type="region of interest" description="Disordered" evidence="10">
    <location>
        <begin position="73"/>
        <end position="112"/>
    </location>
</feature>
<evidence type="ECO:0000256" key="8">
    <source>
        <dbReference type="ARBA" id="ARBA00023242"/>
    </source>
</evidence>
<dbReference type="CDD" id="cd11391">
    <property type="entry name" value="bHLH_PAS"/>
    <property type="match status" value="1"/>
</dbReference>
<evidence type="ECO:0000256" key="5">
    <source>
        <dbReference type="ARBA" id="ARBA00023125"/>
    </source>
</evidence>
<dbReference type="Pfam" id="PF23171">
    <property type="entry name" value="bHLH_HIF1A"/>
    <property type="match status" value="1"/>
</dbReference>
<dbReference type="InterPro" id="IPR036638">
    <property type="entry name" value="HLH_DNA-bd_sf"/>
</dbReference>
<dbReference type="Pfam" id="PF14598">
    <property type="entry name" value="PAS_11"/>
    <property type="match status" value="1"/>
</dbReference>
<feature type="compositionally biased region" description="Basic and acidic residues" evidence="10">
    <location>
        <begin position="85"/>
        <end position="103"/>
    </location>
</feature>
<dbReference type="SMART" id="SM00091">
    <property type="entry name" value="PAS"/>
    <property type="match status" value="2"/>
</dbReference>
<dbReference type="Pfam" id="PF00989">
    <property type="entry name" value="PAS"/>
    <property type="match status" value="1"/>
</dbReference>
<dbReference type="SUPFAM" id="SSF47459">
    <property type="entry name" value="HLH, helix-loop-helix DNA-binding domain"/>
    <property type="match status" value="1"/>
</dbReference>
<evidence type="ECO:0000259" key="11">
    <source>
        <dbReference type="PROSITE" id="PS50112"/>
    </source>
</evidence>
<keyword evidence="4" id="KW-0805">Transcription regulation</keyword>
<feature type="domain" description="BHLH" evidence="12">
    <location>
        <begin position="7"/>
        <end position="60"/>
    </location>
</feature>
<dbReference type="InterPro" id="IPR035965">
    <property type="entry name" value="PAS-like_dom_sf"/>
</dbReference>
<evidence type="ECO:0000256" key="10">
    <source>
        <dbReference type="SAM" id="MobiDB-lite"/>
    </source>
</evidence>
<gene>
    <name evidence="13" type="ORF">XNOV1_A017828</name>
</gene>
<evidence type="ECO:0000259" key="12">
    <source>
        <dbReference type="PROSITE" id="PS50888"/>
    </source>
</evidence>
<dbReference type="GO" id="GO:0046983">
    <property type="term" value="F:protein dimerization activity"/>
    <property type="evidence" value="ECO:0007669"/>
    <property type="project" value="InterPro"/>
</dbReference>
<dbReference type="InterPro" id="IPR013767">
    <property type="entry name" value="PAS_fold"/>
</dbReference>
<dbReference type="SMART" id="SM00353">
    <property type="entry name" value="HLH"/>
    <property type="match status" value="1"/>
</dbReference>
<evidence type="ECO:0000256" key="9">
    <source>
        <dbReference type="ARBA" id="ARBA00023278"/>
    </source>
</evidence>
<accession>A0AAV1H6D8</accession>
<dbReference type="InterPro" id="IPR000014">
    <property type="entry name" value="PAS"/>
</dbReference>
<keyword evidence="6" id="KW-0010">Activator</keyword>
<dbReference type="Gene3D" id="3.30.450.20">
    <property type="entry name" value="PAS domain"/>
    <property type="match status" value="2"/>
</dbReference>
<evidence type="ECO:0000256" key="6">
    <source>
        <dbReference type="ARBA" id="ARBA00023159"/>
    </source>
</evidence>
<keyword evidence="8" id="KW-0539">Nucleus</keyword>
<keyword evidence="2" id="KW-0677">Repeat</keyword>
<keyword evidence="9" id="KW-0379">Hydroxylation</keyword>
<dbReference type="Proteomes" id="UP001178508">
    <property type="component" value="Chromosome 19"/>
</dbReference>
<proteinExistence type="predicted"/>
<evidence type="ECO:0000256" key="1">
    <source>
        <dbReference type="ARBA" id="ARBA00004123"/>
    </source>
</evidence>
<dbReference type="NCBIfam" id="TIGR00229">
    <property type="entry name" value="sensory_box"/>
    <property type="match status" value="2"/>
</dbReference>
<evidence type="ECO:0000313" key="14">
    <source>
        <dbReference type="Proteomes" id="UP001178508"/>
    </source>
</evidence>